<name>A0ABX8ADN7_9BRAD</name>
<keyword evidence="3" id="KW-1185">Reference proteome</keyword>
<dbReference type="Proteomes" id="UP000682843">
    <property type="component" value="Chromosome"/>
</dbReference>
<organism evidence="2 3">
    <name type="scientific">Tardiphaga alba</name>
    <dbReference type="NCBI Taxonomy" id="340268"/>
    <lineage>
        <taxon>Bacteria</taxon>
        <taxon>Pseudomonadati</taxon>
        <taxon>Pseudomonadota</taxon>
        <taxon>Alphaproteobacteria</taxon>
        <taxon>Hyphomicrobiales</taxon>
        <taxon>Nitrobacteraceae</taxon>
        <taxon>Tardiphaga</taxon>
    </lineage>
</organism>
<proteinExistence type="predicted"/>
<protein>
    <submittedName>
        <fullName evidence="2">Uncharacterized protein</fullName>
    </submittedName>
</protein>
<evidence type="ECO:0000313" key="3">
    <source>
        <dbReference type="Proteomes" id="UP000682843"/>
    </source>
</evidence>
<feature type="region of interest" description="Disordered" evidence="1">
    <location>
        <begin position="186"/>
        <end position="243"/>
    </location>
</feature>
<feature type="compositionally biased region" description="Basic and acidic residues" evidence="1">
    <location>
        <begin position="211"/>
        <end position="222"/>
    </location>
</feature>
<gene>
    <name evidence="2" type="ORF">RPMA_18110</name>
</gene>
<dbReference type="EMBL" id="CP036498">
    <property type="protein sequence ID" value="QUS40533.1"/>
    <property type="molecule type" value="Genomic_DNA"/>
</dbReference>
<reference evidence="2 3" key="1">
    <citation type="submission" date="2019-02" db="EMBL/GenBank/DDBJ databases">
        <title>Emended description of the genus Rhodopseudomonas and description of Rhodopseudomonas albus sp. nov., a non-phototrophic, heavy-metal-tolerant bacterium isolated from garden soil.</title>
        <authorList>
            <person name="Bao Z."/>
            <person name="Cao W.W."/>
            <person name="Sato Y."/>
            <person name="Nishizawa T."/>
            <person name="Zhao J."/>
            <person name="Guo Y."/>
            <person name="Ohta H."/>
        </authorList>
    </citation>
    <scope>NUCLEOTIDE SEQUENCE [LARGE SCALE GENOMIC DNA]</scope>
    <source>
        <strain evidence="2 3">SK50-23</strain>
    </source>
</reference>
<feature type="compositionally biased region" description="Polar residues" evidence="1">
    <location>
        <begin position="186"/>
        <end position="202"/>
    </location>
</feature>
<accession>A0ABX8ADN7</accession>
<evidence type="ECO:0000256" key="1">
    <source>
        <dbReference type="SAM" id="MobiDB-lite"/>
    </source>
</evidence>
<sequence length="312" mass="32965">MNMAAAAIASGVGGLFFAAASVFYYQPSFIKPEKVMDAVLTTNQSKARAAVTRLLINPSSAEFDGLRSVEADGAKYVCGSVRARDRTGADVGHRAFVYTVSIDFARIDDDGSIAQRHDAYRACPVSIDEERTAQKKMTISPSALQAVKTIQKALPAADTATLSGLTGGSSGVPAGAGGTMQQQLQNFTGQPSAGSTGQQDSGSFKAAAAKAADDEASWRADKPPAAWPIFPSDHPLSRRSESRTAGEALALARDVEERWARNKSTATAGRPSVEDIRAAERALLAIDPKSPDFARAWAAFVRLRTLEREAAS</sequence>
<evidence type="ECO:0000313" key="2">
    <source>
        <dbReference type="EMBL" id="QUS40533.1"/>
    </source>
</evidence>